<dbReference type="AlphaFoldDB" id="A0AAW0AG83"/>
<gene>
    <name evidence="1" type="ORF">R3P38DRAFT_3211733</name>
</gene>
<comment type="caution">
    <text evidence="1">The sequence shown here is derived from an EMBL/GenBank/DDBJ whole genome shotgun (WGS) entry which is preliminary data.</text>
</comment>
<dbReference type="Proteomes" id="UP001362999">
    <property type="component" value="Unassembled WGS sequence"/>
</dbReference>
<dbReference type="EMBL" id="JAWWNJ010000069">
    <property type="protein sequence ID" value="KAK7008086.1"/>
    <property type="molecule type" value="Genomic_DNA"/>
</dbReference>
<name>A0AAW0AG83_9AGAR</name>
<evidence type="ECO:0000313" key="2">
    <source>
        <dbReference type="Proteomes" id="UP001362999"/>
    </source>
</evidence>
<accession>A0AAW0AG83</accession>
<sequence length="295" mass="32782">MSSSLLLTRPSLLRILAAPGSDPSGDLLFPVLFVDPDYYASAPSSFWSSHRDAPWVQLRVFIHYVNALDITTLYHESYQHAASTTTTFFRHYIPSRRVPRWRGELLLAILLMGVLPSWLYSSGNLGARPLPRTVFDTNITLLSTPPRPRFRFRPLLSRSKNNPRCISDCPASISGIIRAACIAILPSFKFVSPPPLLAVSPPLPWCLWSSFLLFHGISLSLSSLRIRNRHVLLLSSALGFRQVLPVRPVIAIAFVSFNSTSVPTVSRGFVKISVVAIAKHCSCVVPHIKHAPRPL</sequence>
<keyword evidence="2" id="KW-1185">Reference proteome</keyword>
<reference evidence="1 2" key="1">
    <citation type="journal article" date="2024" name="J Genomics">
        <title>Draft genome sequencing and assembly of Favolaschia claudopus CIRM-BRFM 2984 isolated from oak limbs.</title>
        <authorList>
            <person name="Navarro D."/>
            <person name="Drula E."/>
            <person name="Chaduli D."/>
            <person name="Cazenave R."/>
            <person name="Ahrendt S."/>
            <person name="Wang J."/>
            <person name="Lipzen A."/>
            <person name="Daum C."/>
            <person name="Barry K."/>
            <person name="Grigoriev I.V."/>
            <person name="Favel A."/>
            <person name="Rosso M.N."/>
            <person name="Martin F."/>
        </authorList>
    </citation>
    <scope>NUCLEOTIDE SEQUENCE [LARGE SCALE GENOMIC DNA]</scope>
    <source>
        <strain evidence="1 2">CIRM-BRFM 2984</strain>
    </source>
</reference>
<proteinExistence type="predicted"/>
<protein>
    <submittedName>
        <fullName evidence="1">Uncharacterized protein</fullName>
    </submittedName>
</protein>
<evidence type="ECO:0000313" key="1">
    <source>
        <dbReference type="EMBL" id="KAK7008086.1"/>
    </source>
</evidence>
<organism evidence="1 2">
    <name type="scientific">Favolaschia claudopus</name>
    <dbReference type="NCBI Taxonomy" id="2862362"/>
    <lineage>
        <taxon>Eukaryota</taxon>
        <taxon>Fungi</taxon>
        <taxon>Dikarya</taxon>
        <taxon>Basidiomycota</taxon>
        <taxon>Agaricomycotina</taxon>
        <taxon>Agaricomycetes</taxon>
        <taxon>Agaricomycetidae</taxon>
        <taxon>Agaricales</taxon>
        <taxon>Marasmiineae</taxon>
        <taxon>Mycenaceae</taxon>
        <taxon>Favolaschia</taxon>
    </lineage>
</organism>